<dbReference type="InterPro" id="IPR012675">
    <property type="entry name" value="Beta-grasp_dom_sf"/>
</dbReference>
<evidence type="ECO:0000256" key="1">
    <source>
        <dbReference type="ARBA" id="ARBA00001927"/>
    </source>
</evidence>
<dbReference type="PROSITE" id="PS51379">
    <property type="entry name" value="4FE4S_FER_2"/>
    <property type="match status" value="1"/>
</dbReference>
<comment type="subcellular location">
    <subcellularLocation>
        <location evidence="3">Cell inner membrane</location>
        <topology evidence="3">Peripheral membrane protein</topology>
        <orientation evidence="3">Cytoplasmic side</orientation>
    </subcellularLocation>
</comment>
<evidence type="ECO:0000313" key="26">
    <source>
        <dbReference type="EMBL" id="MEL0659048.1"/>
    </source>
</evidence>
<evidence type="ECO:0000256" key="12">
    <source>
        <dbReference type="ARBA" id="ARBA00022714"/>
    </source>
</evidence>
<evidence type="ECO:0000256" key="16">
    <source>
        <dbReference type="ARBA" id="ARBA00023004"/>
    </source>
</evidence>
<dbReference type="PANTHER" id="PTHR43551:SF2">
    <property type="entry name" value="FUMARATE REDUCTASE IRON-SULFUR SUBUNIT"/>
    <property type="match status" value="1"/>
</dbReference>
<protein>
    <recommendedName>
        <fullName evidence="6">Fumarate reductase iron-sulfur subunit</fullName>
        <ecNumber evidence="5">1.3.5.1</ecNumber>
    </recommendedName>
    <alternativeName>
        <fullName evidence="21">Quinol-fumarate reductase iron-sulfur subunit</fullName>
    </alternativeName>
</protein>
<evidence type="ECO:0000256" key="21">
    <source>
        <dbReference type="ARBA" id="ARBA00029732"/>
    </source>
</evidence>
<evidence type="ECO:0000256" key="15">
    <source>
        <dbReference type="ARBA" id="ARBA00023002"/>
    </source>
</evidence>
<dbReference type="InterPro" id="IPR025192">
    <property type="entry name" value="Succ_DH/fum_Rdtase_N"/>
</dbReference>
<proteinExistence type="inferred from homology"/>
<dbReference type="EC" id="1.3.5.1" evidence="5"/>
<sequence>MSTQATHAQQAVVDKAIEIEILRYRPEQDEKPFLQLFEIPYHPDMSILEALQYIKDHLDSSISFRWSCRMAICGSCGLMVNNIPKLGCKAFLRDYYPQKVTLEALANFPIERDLVVVMDDFIKKLEEITPYIIPANDDKCLSEGTYQQTPEQMEKYAKFSMCINCGLCYSACPQYGLDKNFIGPAALALLARYNRDSRDAGSAERMKIVNQEQGVWSCTFVGYCSVVCPKGVDPAAAIQLLKVESSKDYLIGMFKPD</sequence>
<dbReference type="InterPro" id="IPR017900">
    <property type="entry name" value="4Fe4S_Fe_S_CS"/>
</dbReference>
<dbReference type="InterPro" id="IPR036010">
    <property type="entry name" value="2Fe-2S_ferredoxin-like_sf"/>
</dbReference>
<comment type="cofactor">
    <cofactor evidence="22">
        <name>[2Fe-2S] cluster</name>
        <dbReference type="ChEBI" id="CHEBI:190135"/>
    </cofactor>
</comment>
<keyword evidence="18" id="KW-0830">Ubiquinone</keyword>
<dbReference type="RefSeq" id="WP_341627646.1">
    <property type="nucleotide sequence ID" value="NZ_JBAKBA010000014.1"/>
</dbReference>
<keyword evidence="16" id="KW-0408">Iron</keyword>
<keyword evidence="27" id="KW-1185">Reference proteome</keyword>
<dbReference type="Gene3D" id="3.10.20.30">
    <property type="match status" value="1"/>
</dbReference>
<keyword evidence="12" id="KW-0001">2Fe-2S</keyword>
<comment type="catalytic activity">
    <reaction evidence="23">
        <text>a menaquinone + succinate = a menaquinol + fumarate</text>
        <dbReference type="Rhea" id="RHEA:27834"/>
        <dbReference type="Rhea" id="RHEA-COMP:9537"/>
        <dbReference type="Rhea" id="RHEA-COMP:9539"/>
        <dbReference type="ChEBI" id="CHEBI:16374"/>
        <dbReference type="ChEBI" id="CHEBI:18151"/>
        <dbReference type="ChEBI" id="CHEBI:29806"/>
        <dbReference type="ChEBI" id="CHEBI:30031"/>
        <dbReference type="EC" id="1.3.5.1"/>
    </reaction>
</comment>
<evidence type="ECO:0000256" key="8">
    <source>
        <dbReference type="ARBA" id="ARBA00022475"/>
    </source>
</evidence>
<keyword evidence="14" id="KW-0249">Electron transport</keyword>
<gene>
    <name evidence="26" type="ORF">V6255_07830</name>
</gene>
<keyword evidence="11" id="KW-0816">Tricarboxylic acid cycle</keyword>
<name>A0ABU9HBD4_9GAMM</name>
<comment type="similarity">
    <text evidence="4">Belongs to the succinate dehydrogenase/fumarate reductase iron-sulfur protein family.</text>
</comment>
<reference evidence="26 27" key="1">
    <citation type="submission" date="2024-02" db="EMBL/GenBank/DDBJ databases">
        <title>Bacteria isolated from the canopy kelp, Nereocystis luetkeana.</title>
        <authorList>
            <person name="Pfister C.A."/>
            <person name="Younker I.T."/>
            <person name="Light S.H."/>
        </authorList>
    </citation>
    <scope>NUCLEOTIDE SEQUENCE [LARGE SCALE GENOMIC DNA]</scope>
    <source>
        <strain evidence="26 27">TI.2.07</strain>
    </source>
</reference>
<evidence type="ECO:0000256" key="13">
    <source>
        <dbReference type="ARBA" id="ARBA00022723"/>
    </source>
</evidence>
<feature type="domain" description="4Fe-4S ferredoxin-type" evidence="25">
    <location>
        <begin position="153"/>
        <end position="182"/>
    </location>
</feature>
<evidence type="ECO:0000256" key="22">
    <source>
        <dbReference type="ARBA" id="ARBA00034078"/>
    </source>
</evidence>
<evidence type="ECO:0000256" key="3">
    <source>
        <dbReference type="ARBA" id="ARBA00004515"/>
    </source>
</evidence>
<dbReference type="NCBIfam" id="TIGR00384">
    <property type="entry name" value="dhsB"/>
    <property type="match status" value="1"/>
</dbReference>
<dbReference type="EMBL" id="JBAKBA010000014">
    <property type="protein sequence ID" value="MEL0659048.1"/>
    <property type="molecule type" value="Genomic_DNA"/>
</dbReference>
<evidence type="ECO:0000256" key="9">
    <source>
        <dbReference type="ARBA" id="ARBA00022485"/>
    </source>
</evidence>
<comment type="cofactor">
    <cofactor evidence="2">
        <name>[4Fe-4S] cluster</name>
        <dbReference type="ChEBI" id="CHEBI:49883"/>
    </cofactor>
</comment>
<dbReference type="SUPFAM" id="SSF54292">
    <property type="entry name" value="2Fe-2S ferredoxin-like"/>
    <property type="match status" value="1"/>
</dbReference>
<evidence type="ECO:0000256" key="11">
    <source>
        <dbReference type="ARBA" id="ARBA00022532"/>
    </source>
</evidence>
<dbReference type="InterPro" id="IPR004489">
    <property type="entry name" value="Succ_DH/fum_Rdtase_Fe-S"/>
</dbReference>
<evidence type="ECO:0000256" key="23">
    <source>
        <dbReference type="ARBA" id="ARBA00034412"/>
    </source>
</evidence>
<evidence type="ECO:0000256" key="18">
    <source>
        <dbReference type="ARBA" id="ARBA00023075"/>
    </source>
</evidence>
<evidence type="ECO:0000256" key="2">
    <source>
        <dbReference type="ARBA" id="ARBA00001966"/>
    </source>
</evidence>
<evidence type="ECO:0000259" key="25">
    <source>
        <dbReference type="PROSITE" id="PS51379"/>
    </source>
</evidence>
<evidence type="ECO:0000256" key="6">
    <source>
        <dbReference type="ARBA" id="ARBA00017261"/>
    </source>
</evidence>
<dbReference type="PROSITE" id="PS00197">
    <property type="entry name" value="2FE2S_FER_1"/>
    <property type="match status" value="1"/>
</dbReference>
<evidence type="ECO:0000256" key="19">
    <source>
        <dbReference type="ARBA" id="ARBA00023136"/>
    </source>
</evidence>
<evidence type="ECO:0000256" key="7">
    <source>
        <dbReference type="ARBA" id="ARBA00022448"/>
    </source>
</evidence>
<evidence type="ECO:0000256" key="14">
    <source>
        <dbReference type="ARBA" id="ARBA00022982"/>
    </source>
</evidence>
<keyword evidence="15" id="KW-0560">Oxidoreductase</keyword>
<dbReference type="PROSITE" id="PS00198">
    <property type="entry name" value="4FE4S_FER_1"/>
    <property type="match status" value="1"/>
</dbReference>
<dbReference type="InterPro" id="IPR017896">
    <property type="entry name" value="4Fe4S_Fe-S-bd"/>
</dbReference>
<comment type="catalytic activity">
    <reaction evidence="24">
        <text>a quinone + succinate = fumarate + a quinol</text>
        <dbReference type="Rhea" id="RHEA:40523"/>
        <dbReference type="ChEBI" id="CHEBI:24646"/>
        <dbReference type="ChEBI" id="CHEBI:29806"/>
        <dbReference type="ChEBI" id="CHEBI:30031"/>
        <dbReference type="ChEBI" id="CHEBI:132124"/>
        <dbReference type="EC" id="1.3.5.1"/>
    </reaction>
</comment>
<dbReference type="Pfam" id="PF13183">
    <property type="entry name" value="Fer4_8"/>
    <property type="match status" value="1"/>
</dbReference>
<dbReference type="Proteomes" id="UP001366060">
    <property type="component" value="Unassembled WGS sequence"/>
</dbReference>
<evidence type="ECO:0000256" key="10">
    <source>
        <dbReference type="ARBA" id="ARBA00022519"/>
    </source>
</evidence>
<dbReference type="PANTHER" id="PTHR43551">
    <property type="entry name" value="FUMARATE REDUCTASE IRON-SULFUR SUBUNIT"/>
    <property type="match status" value="1"/>
</dbReference>
<accession>A0ABU9HBD4</accession>
<dbReference type="Gene3D" id="1.10.1060.10">
    <property type="entry name" value="Alpha-helical ferredoxin"/>
    <property type="match status" value="1"/>
</dbReference>
<dbReference type="InterPro" id="IPR006058">
    <property type="entry name" value="2Fe2S_fd_BS"/>
</dbReference>
<keyword evidence="19" id="KW-0472">Membrane</keyword>
<evidence type="ECO:0000256" key="5">
    <source>
        <dbReference type="ARBA" id="ARBA00012792"/>
    </source>
</evidence>
<keyword evidence="13" id="KW-0479">Metal-binding</keyword>
<comment type="caution">
    <text evidence="26">The sequence shown here is derived from an EMBL/GenBank/DDBJ whole genome shotgun (WGS) entry which is preliminary data.</text>
</comment>
<keyword evidence="9" id="KW-0004">4Fe-4S</keyword>
<evidence type="ECO:0000256" key="17">
    <source>
        <dbReference type="ARBA" id="ARBA00023014"/>
    </source>
</evidence>
<comment type="cofactor">
    <cofactor evidence="1">
        <name>[3Fe-4S] cluster</name>
        <dbReference type="ChEBI" id="CHEBI:21137"/>
    </cofactor>
</comment>
<dbReference type="NCBIfam" id="NF004616">
    <property type="entry name" value="PRK05950.1"/>
    <property type="match status" value="1"/>
</dbReference>
<keyword evidence="17" id="KW-0411">Iron-sulfur</keyword>
<dbReference type="InterPro" id="IPR001041">
    <property type="entry name" value="2Fe-2S_ferredoxin-type"/>
</dbReference>
<organism evidence="26 27">
    <name type="scientific">Psychromonas arctica</name>
    <dbReference type="NCBI Taxonomy" id="168275"/>
    <lineage>
        <taxon>Bacteria</taxon>
        <taxon>Pseudomonadati</taxon>
        <taxon>Pseudomonadota</taxon>
        <taxon>Gammaproteobacteria</taxon>
        <taxon>Alteromonadales</taxon>
        <taxon>Psychromonadaceae</taxon>
        <taxon>Psychromonas</taxon>
    </lineage>
</organism>
<dbReference type="SUPFAM" id="SSF46548">
    <property type="entry name" value="alpha-helical ferredoxin"/>
    <property type="match status" value="1"/>
</dbReference>
<keyword evidence="8" id="KW-1003">Cell membrane</keyword>
<keyword evidence="20" id="KW-0003">3Fe-4S</keyword>
<evidence type="ECO:0000256" key="4">
    <source>
        <dbReference type="ARBA" id="ARBA00009433"/>
    </source>
</evidence>
<dbReference type="InterPro" id="IPR009051">
    <property type="entry name" value="Helical_ferredxn"/>
</dbReference>
<evidence type="ECO:0000256" key="24">
    <source>
        <dbReference type="ARBA" id="ARBA00049220"/>
    </source>
</evidence>
<dbReference type="Pfam" id="PF13085">
    <property type="entry name" value="Fer2_3"/>
    <property type="match status" value="1"/>
</dbReference>
<dbReference type="CDD" id="cd00207">
    <property type="entry name" value="fer2"/>
    <property type="match status" value="1"/>
</dbReference>
<keyword evidence="7" id="KW-0813">Transport</keyword>
<keyword evidence="10" id="KW-0997">Cell inner membrane</keyword>
<dbReference type="NCBIfam" id="NF009051">
    <property type="entry name" value="PRK12385.1"/>
    <property type="match status" value="1"/>
</dbReference>
<evidence type="ECO:0000313" key="27">
    <source>
        <dbReference type="Proteomes" id="UP001366060"/>
    </source>
</evidence>
<evidence type="ECO:0000256" key="20">
    <source>
        <dbReference type="ARBA" id="ARBA00023291"/>
    </source>
</evidence>